<keyword evidence="3" id="KW-1185">Reference proteome</keyword>
<protein>
    <submittedName>
        <fullName evidence="2">Uncharacterized protein</fullName>
    </submittedName>
</protein>
<evidence type="ECO:0000256" key="1">
    <source>
        <dbReference type="SAM" id="MobiDB-lite"/>
    </source>
</evidence>
<dbReference type="AlphaFoldDB" id="A0A919IPA5"/>
<name>A0A919IPA5_9ACTN</name>
<dbReference type="Pfam" id="PF23773">
    <property type="entry name" value="DUF7169"/>
    <property type="match status" value="1"/>
</dbReference>
<feature type="compositionally biased region" description="Basic and acidic residues" evidence="1">
    <location>
        <begin position="53"/>
        <end position="66"/>
    </location>
</feature>
<comment type="caution">
    <text evidence="2">The sequence shown here is derived from an EMBL/GenBank/DDBJ whole genome shotgun (WGS) entry which is preliminary data.</text>
</comment>
<reference evidence="2" key="1">
    <citation type="submission" date="2021-01" db="EMBL/GenBank/DDBJ databases">
        <title>Whole genome shotgun sequence of Actinoplanes cyaneus NBRC 14990.</title>
        <authorList>
            <person name="Komaki H."/>
            <person name="Tamura T."/>
        </authorList>
    </citation>
    <scope>NUCLEOTIDE SEQUENCE</scope>
    <source>
        <strain evidence="2">NBRC 14990</strain>
    </source>
</reference>
<dbReference type="InterPro" id="IPR055593">
    <property type="entry name" value="DUF7169"/>
</dbReference>
<sequence length="116" mass="12911">MTHHKIDIDRLGADPDELRLTQLVAWARAEADALDMVIPAAVEAQWTAAPVARPRDDTTERAKNQRADPTSDVALDTARQALRQQVVESETSLRKTIIALRGVRLGLERSLTSWTE</sequence>
<proteinExistence type="predicted"/>
<evidence type="ECO:0000313" key="3">
    <source>
        <dbReference type="Proteomes" id="UP000619479"/>
    </source>
</evidence>
<gene>
    <name evidence="2" type="ORF">Acy02nite_68690</name>
</gene>
<feature type="region of interest" description="Disordered" evidence="1">
    <location>
        <begin position="48"/>
        <end position="71"/>
    </location>
</feature>
<evidence type="ECO:0000313" key="2">
    <source>
        <dbReference type="EMBL" id="GID68988.1"/>
    </source>
</evidence>
<dbReference type="Proteomes" id="UP000619479">
    <property type="component" value="Unassembled WGS sequence"/>
</dbReference>
<accession>A0A919IPA5</accession>
<organism evidence="2 3">
    <name type="scientific">Actinoplanes cyaneus</name>
    <dbReference type="NCBI Taxonomy" id="52696"/>
    <lineage>
        <taxon>Bacteria</taxon>
        <taxon>Bacillati</taxon>
        <taxon>Actinomycetota</taxon>
        <taxon>Actinomycetes</taxon>
        <taxon>Micromonosporales</taxon>
        <taxon>Micromonosporaceae</taxon>
        <taxon>Actinoplanes</taxon>
    </lineage>
</organism>
<dbReference type="RefSeq" id="WP_203750273.1">
    <property type="nucleotide sequence ID" value="NZ_BAAAUC010000001.1"/>
</dbReference>
<dbReference type="EMBL" id="BOMH01000056">
    <property type="protein sequence ID" value="GID68988.1"/>
    <property type="molecule type" value="Genomic_DNA"/>
</dbReference>